<dbReference type="InterPro" id="IPR009732">
    <property type="entry name" value="DUF1304"/>
</dbReference>
<keyword evidence="1" id="KW-0812">Transmembrane</keyword>
<proteinExistence type="predicted"/>
<dbReference type="Pfam" id="PF06993">
    <property type="entry name" value="DUF1304"/>
    <property type="match status" value="1"/>
</dbReference>
<name>A0ABV6QLG3_9ACTN</name>
<protein>
    <submittedName>
        <fullName evidence="2">DUF1304 domain-containing protein</fullName>
    </submittedName>
</protein>
<keyword evidence="1" id="KW-1133">Transmembrane helix</keyword>
<evidence type="ECO:0000313" key="2">
    <source>
        <dbReference type="EMBL" id="MFC0624846.1"/>
    </source>
</evidence>
<dbReference type="EMBL" id="JBHLTC010000014">
    <property type="protein sequence ID" value="MFC0624846.1"/>
    <property type="molecule type" value="Genomic_DNA"/>
</dbReference>
<evidence type="ECO:0000256" key="1">
    <source>
        <dbReference type="SAM" id="Phobius"/>
    </source>
</evidence>
<feature type="transmembrane region" description="Helical" evidence="1">
    <location>
        <begin position="78"/>
        <end position="97"/>
    </location>
</feature>
<feature type="transmembrane region" description="Helical" evidence="1">
    <location>
        <begin position="55"/>
        <end position="72"/>
    </location>
</feature>
<dbReference type="Proteomes" id="UP001589890">
    <property type="component" value="Unassembled WGS sequence"/>
</dbReference>
<keyword evidence="3" id="KW-1185">Reference proteome</keyword>
<comment type="caution">
    <text evidence="2">The sequence shown here is derived from an EMBL/GenBank/DDBJ whole genome shotgun (WGS) entry which is preliminary data.</text>
</comment>
<feature type="transmembrane region" description="Helical" evidence="1">
    <location>
        <begin position="6"/>
        <end position="27"/>
    </location>
</feature>
<keyword evidence="1" id="KW-0472">Membrane</keyword>
<organism evidence="2 3">
    <name type="scientific">Kribbella deserti</name>
    <dbReference type="NCBI Taxonomy" id="1926257"/>
    <lineage>
        <taxon>Bacteria</taxon>
        <taxon>Bacillati</taxon>
        <taxon>Actinomycetota</taxon>
        <taxon>Actinomycetes</taxon>
        <taxon>Propionibacteriales</taxon>
        <taxon>Kribbellaceae</taxon>
        <taxon>Kribbella</taxon>
    </lineage>
</organism>
<reference evidence="2 3" key="1">
    <citation type="submission" date="2024-09" db="EMBL/GenBank/DDBJ databases">
        <authorList>
            <person name="Sun Q."/>
            <person name="Mori K."/>
        </authorList>
    </citation>
    <scope>NUCLEOTIDE SEQUENCE [LARGE SCALE GENOMIC DNA]</scope>
    <source>
        <strain evidence="2 3">CGMCC 1.15906</strain>
    </source>
</reference>
<accession>A0ABV6QLG3</accession>
<evidence type="ECO:0000313" key="3">
    <source>
        <dbReference type="Proteomes" id="UP001589890"/>
    </source>
</evidence>
<dbReference type="RefSeq" id="WP_380046639.1">
    <property type="nucleotide sequence ID" value="NZ_JBHLTC010000014.1"/>
</dbReference>
<gene>
    <name evidence="2" type="ORF">ACFFGN_12285</name>
</gene>
<sequence length="122" mass="12992">MNTAAQIFVALAGAFHLVIFAMESLLFRKPEVWKRFRIASAADAEIVRNWAFNQGFYNLFLGLGAIGGLFLFGDKGEAIALFACACMVGAGVVLIATDRRMLQSAAMQAGPPLLGLILAAAL</sequence>